<name>A0A5C5XRF3_9PLAN</name>
<sequence length="316" mass="36875">MRVNDSLRHLGVPRGTYYRWKKERAWEREKAEPVSPVQAFEALPEEKLAVLQYALEHPEIRHREMSWRMIDEDVAYLSASTVYRILRAEELMHYQRGRVKRYRDEAEKASRPDEIWATDLMYVKVGGVQYYLVTFIDEYSRYLVHWELLSSMDGHSISTAAQRAIETLKSDCDGEPIAKPMIRSDNGSGFISGEFVGLLSHHGLTHHRIRPHCPEENGIQERFNRTLREGIEDHELSGRYDTQEVIGELISNYNAVRLHSSLGFQTPATWYRGNPSMVEQARRLKLEQARHRRKQINLGIRQRTLPFPKPESVSCN</sequence>
<accession>A0A5C5XRF3</accession>
<dbReference type="OrthoDB" id="285898at2"/>
<evidence type="ECO:0000313" key="2">
    <source>
        <dbReference type="EMBL" id="TWT65470.1"/>
    </source>
</evidence>
<feature type="domain" description="Integrase catalytic" evidence="1">
    <location>
        <begin position="108"/>
        <end position="275"/>
    </location>
</feature>
<dbReference type="PANTHER" id="PTHR46889">
    <property type="entry name" value="TRANSPOSASE INSF FOR INSERTION SEQUENCE IS3B-RELATED"/>
    <property type="match status" value="1"/>
</dbReference>
<proteinExistence type="predicted"/>
<dbReference type="Proteomes" id="UP000317238">
    <property type="component" value="Unassembled WGS sequence"/>
</dbReference>
<reference evidence="2 3" key="1">
    <citation type="submission" date="2019-02" db="EMBL/GenBank/DDBJ databases">
        <title>Deep-cultivation of Planctomycetes and their phenomic and genomic characterization uncovers novel biology.</title>
        <authorList>
            <person name="Wiegand S."/>
            <person name="Jogler M."/>
            <person name="Boedeker C."/>
            <person name="Pinto D."/>
            <person name="Vollmers J."/>
            <person name="Rivas-Marin E."/>
            <person name="Kohn T."/>
            <person name="Peeters S.H."/>
            <person name="Heuer A."/>
            <person name="Rast P."/>
            <person name="Oberbeckmann S."/>
            <person name="Bunk B."/>
            <person name="Jeske O."/>
            <person name="Meyerdierks A."/>
            <person name="Storesund J.E."/>
            <person name="Kallscheuer N."/>
            <person name="Luecker S."/>
            <person name="Lage O.M."/>
            <person name="Pohl T."/>
            <person name="Merkel B.J."/>
            <person name="Hornburger P."/>
            <person name="Mueller R.-W."/>
            <person name="Bruemmer F."/>
            <person name="Labrenz M."/>
            <person name="Spormann A.M."/>
            <person name="Op Den Camp H."/>
            <person name="Overmann J."/>
            <person name="Amann R."/>
            <person name="Jetten M.S.M."/>
            <person name="Mascher T."/>
            <person name="Medema M.H."/>
            <person name="Devos D.P."/>
            <person name="Kaster A.-K."/>
            <person name="Ovreas L."/>
            <person name="Rohde M."/>
            <person name="Galperin M.Y."/>
            <person name="Jogler C."/>
        </authorList>
    </citation>
    <scope>NUCLEOTIDE SEQUENCE [LARGE SCALE GENOMIC DNA]</scope>
    <source>
        <strain evidence="2 3">Pan14r</strain>
    </source>
</reference>
<dbReference type="InterPro" id="IPR001584">
    <property type="entry name" value="Integrase_cat-core"/>
</dbReference>
<protein>
    <submittedName>
        <fullName evidence="2">Integrase core domain protein</fullName>
    </submittedName>
</protein>
<dbReference type="AlphaFoldDB" id="A0A5C5XRF3"/>
<dbReference type="PROSITE" id="PS50994">
    <property type="entry name" value="INTEGRASE"/>
    <property type="match status" value="1"/>
</dbReference>
<dbReference type="Gene3D" id="3.30.420.10">
    <property type="entry name" value="Ribonuclease H-like superfamily/Ribonuclease H"/>
    <property type="match status" value="1"/>
</dbReference>
<dbReference type="GO" id="GO:0003676">
    <property type="term" value="F:nucleic acid binding"/>
    <property type="evidence" value="ECO:0007669"/>
    <property type="project" value="InterPro"/>
</dbReference>
<dbReference type="InterPro" id="IPR050900">
    <property type="entry name" value="Transposase_IS3/IS150/IS904"/>
</dbReference>
<dbReference type="GO" id="GO:0015074">
    <property type="term" value="P:DNA integration"/>
    <property type="evidence" value="ECO:0007669"/>
    <property type="project" value="InterPro"/>
</dbReference>
<evidence type="ECO:0000259" key="1">
    <source>
        <dbReference type="PROSITE" id="PS50994"/>
    </source>
</evidence>
<dbReference type="PANTHER" id="PTHR46889:SF4">
    <property type="entry name" value="TRANSPOSASE INSO FOR INSERTION SEQUENCE ELEMENT IS911B-RELATED"/>
    <property type="match status" value="1"/>
</dbReference>
<organism evidence="2 3">
    <name type="scientific">Crateriforma conspicua</name>
    <dbReference type="NCBI Taxonomy" id="2527996"/>
    <lineage>
        <taxon>Bacteria</taxon>
        <taxon>Pseudomonadati</taxon>
        <taxon>Planctomycetota</taxon>
        <taxon>Planctomycetia</taxon>
        <taxon>Planctomycetales</taxon>
        <taxon>Planctomycetaceae</taxon>
        <taxon>Crateriforma</taxon>
    </lineage>
</organism>
<comment type="caution">
    <text evidence="2">The sequence shown here is derived from an EMBL/GenBank/DDBJ whole genome shotgun (WGS) entry which is preliminary data.</text>
</comment>
<dbReference type="InterPro" id="IPR036397">
    <property type="entry name" value="RNaseH_sf"/>
</dbReference>
<dbReference type="InterPro" id="IPR012337">
    <property type="entry name" value="RNaseH-like_sf"/>
</dbReference>
<dbReference type="RefSeq" id="WP_146440814.1">
    <property type="nucleotide sequence ID" value="NZ_SJPL01000002.1"/>
</dbReference>
<keyword evidence="3" id="KW-1185">Reference proteome</keyword>
<dbReference type="Pfam" id="PF00665">
    <property type="entry name" value="rve"/>
    <property type="match status" value="1"/>
</dbReference>
<evidence type="ECO:0000313" key="3">
    <source>
        <dbReference type="Proteomes" id="UP000317238"/>
    </source>
</evidence>
<gene>
    <name evidence="2" type="ORF">Pan14r_50150</name>
</gene>
<dbReference type="EMBL" id="SJPL01000002">
    <property type="protein sequence ID" value="TWT65470.1"/>
    <property type="molecule type" value="Genomic_DNA"/>
</dbReference>
<dbReference type="SUPFAM" id="SSF53098">
    <property type="entry name" value="Ribonuclease H-like"/>
    <property type="match status" value="1"/>
</dbReference>